<reference evidence="4 5" key="1">
    <citation type="submission" date="2016-10" db="EMBL/GenBank/DDBJ databases">
        <authorList>
            <person name="de Groot N.N."/>
        </authorList>
    </citation>
    <scope>NUCLEOTIDE SEQUENCE [LARGE SCALE GENOMIC DNA]</scope>
    <source>
        <strain evidence="4 5">CGMCC 4.6858</strain>
    </source>
</reference>
<keyword evidence="5" id="KW-1185">Reference proteome</keyword>
<accession>A0A1G6NSY8</accession>
<dbReference type="RefSeq" id="WP_090853163.1">
    <property type="nucleotide sequence ID" value="NZ_FMZM01000003.1"/>
</dbReference>
<dbReference type="EMBL" id="FMZM01000003">
    <property type="protein sequence ID" value="SDC70731.1"/>
    <property type="molecule type" value="Genomic_DNA"/>
</dbReference>
<dbReference type="Pfam" id="PF07995">
    <property type="entry name" value="GSDH"/>
    <property type="match status" value="1"/>
</dbReference>
<dbReference type="SUPFAM" id="SSF50952">
    <property type="entry name" value="Soluble quinoprotein glucose dehydrogenase"/>
    <property type="match status" value="1"/>
</dbReference>
<evidence type="ECO:0000259" key="3">
    <source>
        <dbReference type="Pfam" id="PF07995"/>
    </source>
</evidence>
<feature type="chain" id="PRO_5043713821" evidence="2">
    <location>
        <begin position="21"/>
        <end position="384"/>
    </location>
</feature>
<dbReference type="PROSITE" id="PS51257">
    <property type="entry name" value="PROKAR_LIPOPROTEIN"/>
    <property type="match status" value="1"/>
</dbReference>
<gene>
    <name evidence="4" type="ORF">SAMN05421872_103357</name>
</gene>
<dbReference type="InterPro" id="IPR011041">
    <property type="entry name" value="Quinoprot_gluc/sorb_DH_b-prop"/>
</dbReference>
<feature type="region of interest" description="Disordered" evidence="1">
    <location>
        <begin position="25"/>
        <end position="65"/>
    </location>
</feature>
<protein>
    <submittedName>
        <fullName evidence="4">Glucose/arabinose dehydrogenase, beta-propeller fold</fullName>
    </submittedName>
</protein>
<dbReference type="AlphaFoldDB" id="A0A1G6NSY8"/>
<organism evidence="4 5">
    <name type="scientific">Nocardioides lianchengensis</name>
    <dbReference type="NCBI Taxonomy" id="1045774"/>
    <lineage>
        <taxon>Bacteria</taxon>
        <taxon>Bacillati</taxon>
        <taxon>Actinomycetota</taxon>
        <taxon>Actinomycetes</taxon>
        <taxon>Propionibacteriales</taxon>
        <taxon>Nocardioidaceae</taxon>
        <taxon>Nocardioides</taxon>
    </lineage>
</organism>
<dbReference type="Proteomes" id="UP000199034">
    <property type="component" value="Unassembled WGS sequence"/>
</dbReference>
<keyword evidence="2" id="KW-0732">Signal</keyword>
<sequence>MKRALALVLSAGLLAGCSQGGSEVTYEIEGTPTPTPTPSAPTSAAAPSSSPSATESTEAVTTKPPKVLGTIATGLAAPWGLDFLPDGDAIVTERDTRRVLRIGGERPHRVTELGTIDAAAPQGEAGLLGVAVSPTFDEDRFVFLYVSTAEDNRVVRATLRGNRLGTPEPILTGIPNGFRHDGGRLEFGPNGYLYVTTGEIGEPDRAQDREDLAGKILRITPDGDPAPGNPFDSPVWSWGHRNVQGLAFVDDQLWASEFGDQTFDELNRIRAGDNYGWPEVEGEGGTDQGFTDPQVTWGTDEASPSGLAYAGGHLWLAALKGERLWRVDLEDGEATNPTPYFVGDYGRMRTVVTAPDGRLWLTTSNRDGRIDPREGDDRILVIRP</sequence>
<proteinExistence type="predicted"/>
<evidence type="ECO:0000313" key="5">
    <source>
        <dbReference type="Proteomes" id="UP000199034"/>
    </source>
</evidence>
<name>A0A1G6NSY8_9ACTN</name>
<feature type="domain" description="Glucose/Sorbosone dehydrogenase" evidence="3">
    <location>
        <begin position="76"/>
        <end position="370"/>
    </location>
</feature>
<dbReference type="PANTHER" id="PTHR19328">
    <property type="entry name" value="HEDGEHOG-INTERACTING PROTEIN"/>
    <property type="match status" value="1"/>
</dbReference>
<feature type="compositionally biased region" description="Low complexity" evidence="1">
    <location>
        <begin position="40"/>
        <end position="59"/>
    </location>
</feature>
<feature type="signal peptide" evidence="2">
    <location>
        <begin position="1"/>
        <end position="20"/>
    </location>
</feature>
<dbReference type="Gene3D" id="2.120.10.30">
    <property type="entry name" value="TolB, C-terminal domain"/>
    <property type="match status" value="1"/>
</dbReference>
<dbReference type="InterPro" id="IPR011042">
    <property type="entry name" value="6-blade_b-propeller_TolB-like"/>
</dbReference>
<evidence type="ECO:0000256" key="2">
    <source>
        <dbReference type="SAM" id="SignalP"/>
    </source>
</evidence>
<dbReference type="PANTHER" id="PTHR19328:SF13">
    <property type="entry name" value="HIPL1 PROTEIN"/>
    <property type="match status" value="1"/>
</dbReference>
<dbReference type="STRING" id="1045774.SAMN05421872_103357"/>
<dbReference type="InterPro" id="IPR012938">
    <property type="entry name" value="Glc/Sorbosone_DH"/>
</dbReference>
<evidence type="ECO:0000313" key="4">
    <source>
        <dbReference type="EMBL" id="SDC70731.1"/>
    </source>
</evidence>
<evidence type="ECO:0000256" key="1">
    <source>
        <dbReference type="SAM" id="MobiDB-lite"/>
    </source>
</evidence>
<dbReference type="OrthoDB" id="9770043at2"/>